<keyword evidence="6 10" id="KW-0547">Nucleotide-binding</keyword>
<dbReference type="NCBIfam" id="TIGR00174">
    <property type="entry name" value="miaA"/>
    <property type="match status" value="1"/>
</dbReference>
<organism evidence="14 15">
    <name type="scientific">Hydrogenoanaerobacterium saccharovorans</name>
    <dbReference type="NCBI Taxonomy" id="474960"/>
    <lineage>
        <taxon>Bacteria</taxon>
        <taxon>Bacillati</taxon>
        <taxon>Bacillota</taxon>
        <taxon>Clostridia</taxon>
        <taxon>Eubacteriales</taxon>
        <taxon>Oscillospiraceae</taxon>
        <taxon>Hydrogenoanaerobacterium</taxon>
    </lineage>
</organism>
<evidence type="ECO:0000256" key="11">
    <source>
        <dbReference type="RuleBase" id="RU003783"/>
    </source>
</evidence>
<evidence type="ECO:0000256" key="12">
    <source>
        <dbReference type="RuleBase" id="RU003784"/>
    </source>
</evidence>
<evidence type="ECO:0000256" key="1">
    <source>
        <dbReference type="ARBA" id="ARBA00001946"/>
    </source>
</evidence>
<comment type="subunit">
    <text evidence="10">Monomer.</text>
</comment>
<dbReference type="RefSeq" id="WP_204720291.1">
    <property type="nucleotide sequence ID" value="NZ_JACSNR010000004.1"/>
</dbReference>
<comment type="catalytic activity">
    <reaction evidence="9 10 11">
        <text>adenosine(37) in tRNA + dimethylallyl diphosphate = N(6)-dimethylallyladenosine(37) in tRNA + diphosphate</text>
        <dbReference type="Rhea" id="RHEA:26482"/>
        <dbReference type="Rhea" id="RHEA-COMP:10162"/>
        <dbReference type="Rhea" id="RHEA-COMP:10375"/>
        <dbReference type="ChEBI" id="CHEBI:33019"/>
        <dbReference type="ChEBI" id="CHEBI:57623"/>
        <dbReference type="ChEBI" id="CHEBI:74411"/>
        <dbReference type="ChEBI" id="CHEBI:74415"/>
        <dbReference type="EC" id="2.5.1.75"/>
    </reaction>
</comment>
<dbReference type="SUPFAM" id="SSF52540">
    <property type="entry name" value="P-loop containing nucleoside triphosphate hydrolases"/>
    <property type="match status" value="2"/>
</dbReference>
<keyword evidence="5 10" id="KW-0819">tRNA processing</keyword>
<comment type="function">
    <text evidence="2 10 12">Catalyzes the transfer of a dimethylallyl group onto the adenine at position 37 in tRNAs that read codons beginning with uridine, leading to the formation of N6-(dimethylallyl)adenosine (i(6)A).</text>
</comment>
<dbReference type="HAMAP" id="MF_00185">
    <property type="entry name" value="IPP_trans"/>
    <property type="match status" value="1"/>
</dbReference>
<proteinExistence type="inferred from homology"/>
<evidence type="ECO:0000313" key="15">
    <source>
        <dbReference type="Proteomes" id="UP000724149"/>
    </source>
</evidence>
<gene>
    <name evidence="10 14" type="primary">miaA</name>
    <name evidence="14" type="ORF">H9X81_04915</name>
</gene>
<evidence type="ECO:0000256" key="13">
    <source>
        <dbReference type="RuleBase" id="RU003785"/>
    </source>
</evidence>
<comment type="similarity">
    <text evidence="3 10 13">Belongs to the IPP transferase family.</text>
</comment>
<keyword evidence="7 10" id="KW-0067">ATP-binding</keyword>
<dbReference type="GO" id="GO:0052381">
    <property type="term" value="F:tRNA dimethylallyltransferase activity"/>
    <property type="evidence" value="ECO:0007669"/>
    <property type="project" value="UniProtKB-EC"/>
</dbReference>
<dbReference type="Gene3D" id="3.40.50.300">
    <property type="entry name" value="P-loop containing nucleotide triphosphate hydrolases"/>
    <property type="match status" value="1"/>
</dbReference>
<dbReference type="PANTHER" id="PTHR11088">
    <property type="entry name" value="TRNA DIMETHYLALLYLTRANSFERASE"/>
    <property type="match status" value="1"/>
</dbReference>
<evidence type="ECO:0000256" key="8">
    <source>
        <dbReference type="ARBA" id="ARBA00022842"/>
    </source>
</evidence>
<keyword evidence="4 10" id="KW-0808">Transferase</keyword>
<evidence type="ECO:0000256" key="5">
    <source>
        <dbReference type="ARBA" id="ARBA00022694"/>
    </source>
</evidence>
<sequence>MQLQTVPNEQEKIPLLVIAGPTASGKTKLSIDLAKRFDGEIVSADSMQIYKKMTIGTAKPTPEEMDGIPHHLIDFVEPGESFSVAEYVELARKVIAEIHARGKLPIVVGGTGLYISSLIDNVEFAETGSSLEIREKYKKMAEEEGKAAVLEKLREVDPETAASLHENNIGRVIRALELYELTGMPMSRHKELSKRHPSPYRLCCLALDYRSRQTLYDRINLRVTKMVEEGLLEEARELMASGYSATAAQAIGYKELIPWLDGEAPLEDCLERIRMQSRRYAKRQLTWFRRDERIHWFFPDDYSDYDNLYKNVVDYIEKTALLCYTKS</sequence>
<comment type="caution">
    <text evidence="10">Lacks conserved residue(s) required for the propagation of feature annotation.</text>
</comment>
<dbReference type="PANTHER" id="PTHR11088:SF60">
    <property type="entry name" value="TRNA DIMETHYLALLYLTRANSFERASE"/>
    <property type="match status" value="1"/>
</dbReference>
<feature type="region of interest" description="Interaction with substrate tRNA" evidence="10">
    <location>
        <begin position="45"/>
        <end position="48"/>
    </location>
</feature>
<dbReference type="EMBL" id="JACSNR010000004">
    <property type="protein sequence ID" value="MBM6923033.1"/>
    <property type="molecule type" value="Genomic_DNA"/>
</dbReference>
<evidence type="ECO:0000256" key="2">
    <source>
        <dbReference type="ARBA" id="ARBA00003213"/>
    </source>
</evidence>
<keyword evidence="15" id="KW-1185">Reference proteome</keyword>
<dbReference type="InterPro" id="IPR027417">
    <property type="entry name" value="P-loop_NTPase"/>
</dbReference>
<feature type="site" description="Interaction with substrate tRNA" evidence="10">
    <location>
        <position position="134"/>
    </location>
</feature>
<evidence type="ECO:0000256" key="3">
    <source>
        <dbReference type="ARBA" id="ARBA00005842"/>
    </source>
</evidence>
<keyword evidence="8 10" id="KW-0460">Magnesium</keyword>
<evidence type="ECO:0000256" key="9">
    <source>
        <dbReference type="ARBA" id="ARBA00049563"/>
    </source>
</evidence>
<evidence type="ECO:0000313" key="14">
    <source>
        <dbReference type="EMBL" id="MBM6923033.1"/>
    </source>
</evidence>
<evidence type="ECO:0000256" key="6">
    <source>
        <dbReference type="ARBA" id="ARBA00022741"/>
    </source>
</evidence>
<feature type="site" description="Interaction with substrate tRNA" evidence="10">
    <location>
        <position position="111"/>
    </location>
</feature>
<protein>
    <recommendedName>
        <fullName evidence="10">tRNA dimethylallyltransferase</fullName>
        <ecNumber evidence="10">2.5.1.75</ecNumber>
    </recommendedName>
    <alternativeName>
        <fullName evidence="10">Dimethylallyl diphosphate:tRNA dimethylallyltransferase</fullName>
        <shortName evidence="10">DMAPP:tRNA dimethylallyltransferase</shortName>
        <shortName evidence="10">DMATase</shortName>
    </alternativeName>
    <alternativeName>
        <fullName evidence="10">Isopentenyl-diphosphate:tRNA isopentenyltransferase</fullName>
        <shortName evidence="10">IPP transferase</shortName>
        <shortName evidence="10">IPPT</shortName>
        <shortName evidence="10">IPTase</shortName>
    </alternativeName>
</protein>
<accession>A0ABS2GLR5</accession>
<dbReference type="Proteomes" id="UP000724149">
    <property type="component" value="Unassembled WGS sequence"/>
</dbReference>
<comment type="cofactor">
    <cofactor evidence="1 10">
        <name>Mg(2+)</name>
        <dbReference type="ChEBI" id="CHEBI:18420"/>
    </cofactor>
</comment>
<feature type="binding site" evidence="10">
    <location>
        <begin position="20"/>
        <end position="27"/>
    </location>
    <ligand>
        <name>ATP</name>
        <dbReference type="ChEBI" id="CHEBI:30616"/>
    </ligand>
</feature>
<dbReference type="InterPro" id="IPR018022">
    <property type="entry name" value="IPT"/>
</dbReference>
<dbReference type="Pfam" id="PF01715">
    <property type="entry name" value="IPPT"/>
    <property type="match status" value="1"/>
</dbReference>
<reference evidence="14 15" key="1">
    <citation type="journal article" date="2021" name="Sci. Rep.">
        <title>The distribution of antibiotic resistance genes in chicken gut microbiota commensals.</title>
        <authorList>
            <person name="Juricova H."/>
            <person name="Matiasovicova J."/>
            <person name="Kubasova T."/>
            <person name="Cejkova D."/>
            <person name="Rychlik I."/>
        </authorList>
    </citation>
    <scope>NUCLEOTIDE SEQUENCE [LARGE SCALE GENOMIC DNA]</scope>
    <source>
        <strain evidence="14 15">An564</strain>
    </source>
</reference>
<feature type="binding site" evidence="10">
    <location>
        <begin position="22"/>
        <end position="27"/>
    </location>
    <ligand>
        <name>substrate</name>
    </ligand>
</feature>
<comment type="caution">
    <text evidence="14">The sequence shown here is derived from an EMBL/GenBank/DDBJ whole genome shotgun (WGS) entry which is preliminary data.</text>
</comment>
<name>A0ABS2GLR5_9FIRM</name>
<dbReference type="Gene3D" id="1.10.20.140">
    <property type="match status" value="1"/>
</dbReference>
<dbReference type="InterPro" id="IPR039657">
    <property type="entry name" value="Dimethylallyltransferase"/>
</dbReference>
<evidence type="ECO:0000256" key="10">
    <source>
        <dbReference type="HAMAP-Rule" id="MF_00185"/>
    </source>
</evidence>
<evidence type="ECO:0000256" key="7">
    <source>
        <dbReference type="ARBA" id="ARBA00022840"/>
    </source>
</evidence>
<dbReference type="EC" id="2.5.1.75" evidence="10"/>
<evidence type="ECO:0000256" key="4">
    <source>
        <dbReference type="ARBA" id="ARBA00022679"/>
    </source>
</evidence>